<dbReference type="KEGG" id="pti:PHATRDRAFT_13975"/>
<keyword evidence="5" id="KW-1185">Reference proteome</keyword>
<dbReference type="GO" id="GO:0047820">
    <property type="term" value="F:D-glutamate cyclase activity"/>
    <property type="evidence" value="ECO:0007669"/>
    <property type="project" value="TreeGrafter"/>
</dbReference>
<sequence>PWKAPTDITRQSEAPQEAPTLEWHGAPEFKSPDPALPRAFRQKVRDGYLTGPTNGACPGFLQCNVVILPQGQTAFDFLLFCQRNPKSCPLIDVCDVGSPHPWGVAPLADLRTDVPKYAIYRNGKLEQEVTDATSFWPENSVAFLIGCSFSYDGALMEAGIPLRSAEQGKNVPMYRTSLKCRSAGKLHGNVVVSMKPIPALQISRHVEITSKYPHAHGGPVCIGRPDVIGVFDLERPDWGEAIDLGPDEVPVFHACGVTPQAVLMDSKVPFAITHAAGHMFVTDLPSNMGV</sequence>
<dbReference type="Pfam" id="PF07286">
    <property type="entry name" value="D-Glu_cyclase"/>
    <property type="match status" value="1"/>
</dbReference>
<feature type="region of interest" description="Disordered" evidence="3">
    <location>
        <begin position="1"/>
        <end position="35"/>
    </location>
</feature>
<name>B7G3F9_PHATC</name>
<dbReference type="OrthoDB" id="10262538at2759"/>
<dbReference type="NCBIfam" id="NF003969">
    <property type="entry name" value="PRK05463.1"/>
    <property type="match status" value="1"/>
</dbReference>
<dbReference type="GeneID" id="7202475"/>
<dbReference type="Gene3D" id="3.40.1640.10">
    <property type="entry name" value="PSTPO5379-like"/>
    <property type="match status" value="1"/>
</dbReference>
<dbReference type="Proteomes" id="UP000000759">
    <property type="component" value="Chromosome 13"/>
</dbReference>
<gene>
    <name evidence="4" type="ORF">PHATRDRAFT_13975</name>
</gene>
<dbReference type="PIRSF" id="PIRSF029755">
    <property type="entry name" value="UCP029755"/>
    <property type="match status" value="1"/>
</dbReference>
<dbReference type="FunFam" id="3.30.2040.10:FF:000001">
    <property type="entry name" value="D-glutamate cyclase, mitochondrial"/>
    <property type="match status" value="1"/>
</dbReference>
<feature type="non-terminal residue" evidence="4">
    <location>
        <position position="1"/>
    </location>
</feature>
<evidence type="ECO:0000313" key="5">
    <source>
        <dbReference type="Proteomes" id="UP000000759"/>
    </source>
</evidence>
<accession>B7G3F9</accession>
<reference evidence="4 5" key="1">
    <citation type="journal article" date="2008" name="Nature">
        <title>The Phaeodactylum genome reveals the evolutionary history of diatom genomes.</title>
        <authorList>
            <person name="Bowler C."/>
            <person name="Allen A.E."/>
            <person name="Badger J.H."/>
            <person name="Grimwood J."/>
            <person name="Jabbari K."/>
            <person name="Kuo A."/>
            <person name="Maheswari U."/>
            <person name="Martens C."/>
            <person name="Maumus F."/>
            <person name="Otillar R.P."/>
            <person name="Rayko E."/>
            <person name="Salamov A."/>
            <person name="Vandepoele K."/>
            <person name="Beszteri B."/>
            <person name="Gruber A."/>
            <person name="Heijde M."/>
            <person name="Katinka M."/>
            <person name="Mock T."/>
            <person name="Valentin K."/>
            <person name="Verret F."/>
            <person name="Berges J.A."/>
            <person name="Brownlee C."/>
            <person name="Cadoret J.P."/>
            <person name="Chiovitti A."/>
            <person name="Choi C.J."/>
            <person name="Coesel S."/>
            <person name="De Martino A."/>
            <person name="Detter J.C."/>
            <person name="Durkin C."/>
            <person name="Falciatore A."/>
            <person name="Fournet J."/>
            <person name="Haruta M."/>
            <person name="Huysman M.J."/>
            <person name="Jenkins B.D."/>
            <person name="Jiroutova K."/>
            <person name="Jorgensen R.E."/>
            <person name="Joubert Y."/>
            <person name="Kaplan A."/>
            <person name="Kroger N."/>
            <person name="Kroth P.G."/>
            <person name="La Roche J."/>
            <person name="Lindquist E."/>
            <person name="Lommer M."/>
            <person name="Martin-Jezequel V."/>
            <person name="Lopez P.J."/>
            <person name="Lucas S."/>
            <person name="Mangogna M."/>
            <person name="McGinnis K."/>
            <person name="Medlin L.K."/>
            <person name="Montsant A."/>
            <person name="Oudot-Le Secq M.P."/>
            <person name="Napoli C."/>
            <person name="Obornik M."/>
            <person name="Parker M.S."/>
            <person name="Petit J.L."/>
            <person name="Porcel B.M."/>
            <person name="Poulsen N."/>
            <person name="Robison M."/>
            <person name="Rychlewski L."/>
            <person name="Rynearson T.A."/>
            <person name="Schmutz J."/>
            <person name="Shapiro H."/>
            <person name="Siaut M."/>
            <person name="Stanley M."/>
            <person name="Sussman M.R."/>
            <person name="Taylor A.R."/>
            <person name="Vardi A."/>
            <person name="von Dassow P."/>
            <person name="Vyverman W."/>
            <person name="Willis A."/>
            <person name="Wyrwicz L.S."/>
            <person name="Rokhsar D.S."/>
            <person name="Weissenbach J."/>
            <person name="Armbrust E.V."/>
            <person name="Green B.R."/>
            <person name="Van de Peer Y."/>
            <person name="Grigoriev I.V."/>
        </authorList>
    </citation>
    <scope>NUCLEOTIDE SEQUENCE [LARGE SCALE GENOMIC DNA]</scope>
    <source>
        <strain evidence="4 5">CCAP 1055/1</strain>
    </source>
</reference>
<dbReference type="PANTHER" id="PTHR32022">
    <property type="entry name" value="D-GLUTAMATE CYCLASE, MITOCHONDRIAL"/>
    <property type="match status" value="1"/>
</dbReference>
<keyword evidence="2" id="KW-0456">Lyase</keyword>
<dbReference type="SUPFAM" id="SSF160920">
    <property type="entry name" value="PSTPO5379-like"/>
    <property type="match status" value="1"/>
</dbReference>
<evidence type="ECO:0000256" key="1">
    <source>
        <dbReference type="ARBA" id="ARBA00007896"/>
    </source>
</evidence>
<dbReference type="STRING" id="556484.B7G3F9"/>
<dbReference type="eggNOG" id="ENOG502QV7A">
    <property type="taxonomic scope" value="Eukaryota"/>
</dbReference>
<dbReference type="InterPro" id="IPR038021">
    <property type="entry name" value="Putative_hydro-lyase"/>
</dbReference>
<dbReference type="InParanoid" id="B7G3F9"/>
<dbReference type="RefSeq" id="XP_002181781.1">
    <property type="nucleotide sequence ID" value="XM_002181745.1"/>
</dbReference>
<dbReference type="AlphaFoldDB" id="B7G3F9"/>
<dbReference type="EMBL" id="CM000615">
    <property type="protein sequence ID" value="EEC46995.1"/>
    <property type="molecule type" value="Genomic_DNA"/>
</dbReference>
<dbReference type="InterPro" id="IPR016938">
    <property type="entry name" value="UPF0317"/>
</dbReference>
<evidence type="ECO:0000256" key="2">
    <source>
        <dbReference type="ARBA" id="ARBA00023239"/>
    </source>
</evidence>
<organism evidence="4 5">
    <name type="scientific">Phaeodactylum tricornutum (strain CCAP 1055/1)</name>
    <dbReference type="NCBI Taxonomy" id="556484"/>
    <lineage>
        <taxon>Eukaryota</taxon>
        <taxon>Sar</taxon>
        <taxon>Stramenopiles</taxon>
        <taxon>Ochrophyta</taxon>
        <taxon>Bacillariophyta</taxon>
        <taxon>Bacillariophyceae</taxon>
        <taxon>Bacillariophycidae</taxon>
        <taxon>Naviculales</taxon>
        <taxon>Phaeodactylaceae</taxon>
        <taxon>Phaeodactylum</taxon>
    </lineage>
</organism>
<dbReference type="PANTHER" id="PTHR32022:SF10">
    <property type="entry name" value="D-GLUTAMATE CYCLASE, MITOCHONDRIAL"/>
    <property type="match status" value="1"/>
</dbReference>
<dbReference type="GO" id="GO:0006536">
    <property type="term" value="P:glutamate metabolic process"/>
    <property type="evidence" value="ECO:0007669"/>
    <property type="project" value="TreeGrafter"/>
</dbReference>
<reference evidence="5" key="2">
    <citation type="submission" date="2008-08" db="EMBL/GenBank/DDBJ databases">
        <authorList>
            <consortium name="Diatom Consortium"/>
            <person name="Grigoriev I."/>
            <person name="Grimwood J."/>
            <person name="Kuo A."/>
            <person name="Otillar R.P."/>
            <person name="Salamov A."/>
            <person name="Detter J.C."/>
            <person name="Lindquist E."/>
            <person name="Shapiro H."/>
            <person name="Lucas S."/>
            <person name="Glavina del Rio T."/>
            <person name="Pitluck S."/>
            <person name="Rokhsar D."/>
            <person name="Bowler C."/>
        </authorList>
    </citation>
    <scope>GENOME REANNOTATION</scope>
    <source>
        <strain evidence="5">CCAP 1055/1</strain>
    </source>
</reference>
<dbReference type="Gene3D" id="3.30.2040.10">
    <property type="entry name" value="PSTPO5379-like domain"/>
    <property type="match status" value="1"/>
</dbReference>
<dbReference type="PaxDb" id="2850-Phatr13975"/>
<evidence type="ECO:0008006" key="6">
    <source>
        <dbReference type="Google" id="ProtNLM"/>
    </source>
</evidence>
<dbReference type="InterPro" id="IPR009906">
    <property type="entry name" value="D-Glu_cyclase"/>
</dbReference>
<evidence type="ECO:0000256" key="3">
    <source>
        <dbReference type="SAM" id="MobiDB-lite"/>
    </source>
</evidence>
<proteinExistence type="inferred from homology"/>
<comment type="similarity">
    <text evidence="1">Belongs to the D-glutamate cyclase family.</text>
</comment>
<protein>
    <recommendedName>
        <fullName evidence="6">Hydro-lyase</fullName>
    </recommendedName>
</protein>
<evidence type="ECO:0000313" key="4">
    <source>
        <dbReference type="EMBL" id="EEC46995.1"/>
    </source>
</evidence>